<dbReference type="SUPFAM" id="SSF50729">
    <property type="entry name" value="PH domain-like"/>
    <property type="match status" value="1"/>
</dbReference>
<sequence length="709" mass="82094">MSSSFYLNPNYNGPMLIQSYLKKLKSAKAKARFLSKFTKRWFTLNLTSGIFFYTKKEGDKKPVETHSVNDLVGFDPNPRVTMVSDWKFVFSVEFNTRTYTLHTDTLSIHSEWCIAFKALLTRTLANLPSENLTAFSRDGAGPPQNHQEGLDLAPRNSFENQGNEYNNTNPDENQGEVEPNLKNKQKNSIGLARRSSMTEKSSFPSHPDEVIFEETPKHPAAKEITPIVPVHQRKDSQTFQENYPKDPMPQRKLSDNPREQEPQKADPRQYYTQAREADSHRNENELRSINYNERNENPFRQAERGREEYPQQGYPQQYQQEEDLNIPPPPPLIRTGSKTPDEYEQRSQNAELRNPEYSQYEQAPRKSSGSRISPTRTRDSPIRATEHYQVLEEKHPRKSSSPVSPSRNTRAEERYPEPNYPPRQPNEPIISPVRVHEKLSEHKIDRSEYATNPVTHQDYINSGGIYEKKIVLDLERPEDKIQRPPEKNSRIDYVDQYKLTVGIKEDVKKIRRDRLEEKQPASKLKFDNESSSPARPESTADTEHMISTFARSDSLNKDVSPNPRFMESFKTQTGMMDLLDDFDKIGLNEVQVRPRMSATNKARKPVNFQTNEEISAQTFYNERPATQAQRPAEIRQEGLIRKNFKAPNQSMESANQEPKPSFNMKIKKNPGMNKAGMTLNSFSFKGHSTYQEKTNIQPSKEEINNWDWD</sequence>
<dbReference type="Pfam" id="PF00169">
    <property type="entry name" value="PH"/>
    <property type="match status" value="1"/>
</dbReference>
<feature type="compositionally biased region" description="Polar residues" evidence="1">
    <location>
        <begin position="647"/>
        <end position="658"/>
    </location>
</feature>
<evidence type="ECO:0000256" key="1">
    <source>
        <dbReference type="SAM" id="MobiDB-lite"/>
    </source>
</evidence>
<feature type="compositionally biased region" description="Low complexity" evidence="1">
    <location>
        <begin position="310"/>
        <end position="319"/>
    </location>
</feature>
<feature type="region of interest" description="Disordered" evidence="1">
    <location>
        <begin position="135"/>
        <end position="430"/>
    </location>
</feature>
<feature type="compositionally biased region" description="Basic and acidic residues" evidence="1">
    <location>
        <begin position="206"/>
        <end position="221"/>
    </location>
</feature>
<feature type="compositionally biased region" description="Basic and acidic residues" evidence="1">
    <location>
        <begin position="293"/>
        <end position="309"/>
    </location>
</feature>
<dbReference type="Proteomes" id="UP001162131">
    <property type="component" value="Unassembled WGS sequence"/>
</dbReference>
<dbReference type="EMBL" id="CAJZBQ010000058">
    <property type="protein sequence ID" value="CAG9334220.1"/>
    <property type="molecule type" value="Genomic_DNA"/>
</dbReference>
<feature type="domain" description="PH" evidence="2">
    <location>
        <begin position="14"/>
        <end position="121"/>
    </location>
</feature>
<feature type="compositionally biased region" description="Polar residues" evidence="1">
    <location>
        <begin position="157"/>
        <end position="172"/>
    </location>
</feature>
<reference evidence="3" key="1">
    <citation type="submission" date="2021-09" db="EMBL/GenBank/DDBJ databases">
        <authorList>
            <consortium name="AG Swart"/>
            <person name="Singh M."/>
            <person name="Singh A."/>
            <person name="Seah K."/>
            <person name="Emmerich C."/>
        </authorList>
    </citation>
    <scope>NUCLEOTIDE SEQUENCE</scope>
    <source>
        <strain evidence="3">ATCC30299</strain>
    </source>
</reference>
<dbReference type="InterPro" id="IPR001849">
    <property type="entry name" value="PH_domain"/>
</dbReference>
<accession>A0AAU9K340</accession>
<evidence type="ECO:0000313" key="4">
    <source>
        <dbReference type="Proteomes" id="UP001162131"/>
    </source>
</evidence>
<dbReference type="PROSITE" id="PS50003">
    <property type="entry name" value="PH_DOMAIN"/>
    <property type="match status" value="1"/>
</dbReference>
<dbReference type="Gene3D" id="2.30.29.30">
    <property type="entry name" value="Pleckstrin-homology domain (PH domain)/Phosphotyrosine-binding domain (PTB)"/>
    <property type="match status" value="1"/>
</dbReference>
<dbReference type="SMART" id="SM00233">
    <property type="entry name" value="PH"/>
    <property type="match status" value="1"/>
</dbReference>
<feature type="compositionally biased region" description="Basic and acidic residues" evidence="1">
    <location>
        <begin position="512"/>
        <end position="528"/>
    </location>
</feature>
<feature type="region of interest" description="Disordered" evidence="1">
    <location>
        <begin position="647"/>
        <end position="709"/>
    </location>
</feature>
<dbReference type="AlphaFoldDB" id="A0AAU9K340"/>
<comment type="caution">
    <text evidence="3">The sequence shown here is derived from an EMBL/GenBank/DDBJ whole genome shotgun (WGS) entry which is preliminary data.</text>
</comment>
<organism evidence="3 4">
    <name type="scientific">Blepharisma stoltei</name>
    <dbReference type="NCBI Taxonomy" id="1481888"/>
    <lineage>
        <taxon>Eukaryota</taxon>
        <taxon>Sar</taxon>
        <taxon>Alveolata</taxon>
        <taxon>Ciliophora</taxon>
        <taxon>Postciliodesmatophora</taxon>
        <taxon>Heterotrichea</taxon>
        <taxon>Heterotrichida</taxon>
        <taxon>Blepharismidae</taxon>
        <taxon>Blepharisma</taxon>
    </lineage>
</organism>
<evidence type="ECO:0000313" key="3">
    <source>
        <dbReference type="EMBL" id="CAG9334220.1"/>
    </source>
</evidence>
<evidence type="ECO:0000259" key="2">
    <source>
        <dbReference type="PROSITE" id="PS50003"/>
    </source>
</evidence>
<keyword evidence="4" id="KW-1185">Reference proteome</keyword>
<dbReference type="CDD" id="cd00821">
    <property type="entry name" value="PH"/>
    <property type="match status" value="1"/>
</dbReference>
<feature type="compositionally biased region" description="Basic and acidic residues" evidence="1">
    <location>
        <begin position="275"/>
        <end position="286"/>
    </location>
</feature>
<feature type="compositionally biased region" description="Basic and acidic residues" evidence="1">
    <location>
        <begin position="248"/>
        <end position="267"/>
    </location>
</feature>
<feature type="compositionally biased region" description="Basic and acidic residues" evidence="1">
    <location>
        <begin position="376"/>
        <end position="395"/>
    </location>
</feature>
<feature type="compositionally biased region" description="Polar residues" evidence="1">
    <location>
        <begin position="678"/>
        <end position="698"/>
    </location>
</feature>
<proteinExistence type="predicted"/>
<dbReference type="InterPro" id="IPR011993">
    <property type="entry name" value="PH-like_dom_sf"/>
</dbReference>
<feature type="region of interest" description="Disordered" evidence="1">
    <location>
        <begin position="512"/>
        <end position="543"/>
    </location>
</feature>
<protein>
    <recommendedName>
        <fullName evidence="2">PH domain-containing protein</fullName>
    </recommendedName>
</protein>
<feature type="compositionally biased region" description="Polar residues" evidence="1">
    <location>
        <begin position="346"/>
        <end position="375"/>
    </location>
</feature>
<name>A0AAU9K340_9CILI</name>
<gene>
    <name evidence="3" type="ORF">BSTOLATCC_MIC60840</name>
</gene>